<dbReference type="Pfam" id="PF01381">
    <property type="entry name" value="HTH_3"/>
    <property type="match status" value="1"/>
</dbReference>
<dbReference type="SUPFAM" id="SSF47413">
    <property type="entry name" value="lambda repressor-like DNA-binding domains"/>
    <property type="match status" value="1"/>
</dbReference>
<dbReference type="PROSITE" id="PS50943">
    <property type="entry name" value="HTH_CROC1"/>
    <property type="match status" value="1"/>
</dbReference>
<dbReference type="CDD" id="cd00093">
    <property type="entry name" value="HTH_XRE"/>
    <property type="match status" value="1"/>
</dbReference>
<comment type="caution">
    <text evidence="2">The sequence shown here is derived from an EMBL/GenBank/DDBJ whole genome shotgun (WGS) entry which is preliminary data.</text>
</comment>
<feature type="domain" description="HTH cro/C1-type" evidence="1">
    <location>
        <begin position="7"/>
        <end position="61"/>
    </location>
</feature>
<dbReference type="AlphaFoldDB" id="A0A1H9HE86"/>
<name>A0A1H9HE86_9BACI</name>
<proteinExistence type="predicted"/>
<reference evidence="2 3" key="1">
    <citation type="submission" date="2016-10" db="EMBL/GenBank/DDBJ databases">
        <authorList>
            <person name="Varghese N."/>
            <person name="Submissions S."/>
        </authorList>
    </citation>
    <scope>NUCLEOTIDE SEQUENCE [LARGE SCALE GENOMIC DNA]</scope>
    <source>
        <strain evidence="2 3">TC-13</strain>
    </source>
</reference>
<accession>A0A1H9HE86</accession>
<dbReference type="Gene3D" id="1.10.260.40">
    <property type="entry name" value="lambda repressor-like DNA-binding domains"/>
    <property type="match status" value="1"/>
</dbReference>
<evidence type="ECO:0000313" key="3">
    <source>
        <dbReference type="Proteomes" id="UP000199410"/>
    </source>
</evidence>
<gene>
    <name evidence="2" type="ORF">SAMN02787113_02002</name>
</gene>
<organism evidence="2 3">
    <name type="scientific">Lysinibacillus fusiformis</name>
    <dbReference type="NCBI Taxonomy" id="28031"/>
    <lineage>
        <taxon>Bacteria</taxon>
        <taxon>Bacillati</taxon>
        <taxon>Bacillota</taxon>
        <taxon>Bacilli</taxon>
        <taxon>Bacillales</taxon>
        <taxon>Bacillaceae</taxon>
        <taxon>Lysinibacillus</taxon>
    </lineage>
</organism>
<sequence>MVQTLSIKAARVERGFSQEALAEKLGIGKRTLISWENGEVDVKPVSMFALAYVLNYDIDVLRVPIKKFTNKSHLKCGFEIS</sequence>
<dbReference type="EMBL" id="FOEL01000006">
    <property type="protein sequence ID" value="SEQ60649.1"/>
    <property type="molecule type" value="Genomic_DNA"/>
</dbReference>
<dbReference type="Proteomes" id="UP000199410">
    <property type="component" value="Unassembled WGS sequence"/>
</dbReference>
<dbReference type="SMART" id="SM00530">
    <property type="entry name" value="HTH_XRE"/>
    <property type="match status" value="1"/>
</dbReference>
<evidence type="ECO:0000259" key="1">
    <source>
        <dbReference type="PROSITE" id="PS50943"/>
    </source>
</evidence>
<dbReference type="InterPro" id="IPR001387">
    <property type="entry name" value="Cro/C1-type_HTH"/>
</dbReference>
<dbReference type="InterPro" id="IPR010982">
    <property type="entry name" value="Lambda_DNA-bd_dom_sf"/>
</dbReference>
<dbReference type="GO" id="GO:0003677">
    <property type="term" value="F:DNA binding"/>
    <property type="evidence" value="ECO:0007669"/>
    <property type="project" value="InterPro"/>
</dbReference>
<protein>
    <submittedName>
        <fullName evidence="2">Helix-turn-helix</fullName>
    </submittedName>
</protein>
<evidence type="ECO:0000313" key="2">
    <source>
        <dbReference type="EMBL" id="SEQ60649.1"/>
    </source>
</evidence>